<gene>
    <name evidence="2" type="ORF">RDB_LOCUS126644</name>
    <name evidence="1" type="ORF">RDB_LOCUS139093</name>
</gene>
<proteinExistence type="predicted"/>
<dbReference type="AlphaFoldDB" id="A0A8H3E6P6"/>
<accession>A0A8H3E6P6</accession>
<evidence type="ECO:0000313" key="2">
    <source>
        <dbReference type="EMBL" id="CAE7190107.1"/>
    </source>
</evidence>
<dbReference type="SUPFAM" id="SSF47413">
    <property type="entry name" value="lambda repressor-like DNA-binding domains"/>
    <property type="match status" value="1"/>
</dbReference>
<dbReference type="EMBL" id="CAJMWZ010007306">
    <property type="protein sequence ID" value="CAE6535394.1"/>
    <property type="molecule type" value="Genomic_DNA"/>
</dbReference>
<organism evidence="2 3">
    <name type="scientific">Rhizoctonia solani</name>
    <dbReference type="NCBI Taxonomy" id="456999"/>
    <lineage>
        <taxon>Eukaryota</taxon>
        <taxon>Fungi</taxon>
        <taxon>Dikarya</taxon>
        <taxon>Basidiomycota</taxon>
        <taxon>Agaricomycotina</taxon>
        <taxon>Agaricomycetes</taxon>
        <taxon>Cantharellales</taxon>
        <taxon>Ceratobasidiaceae</taxon>
        <taxon>Rhizoctonia</taxon>
    </lineage>
</organism>
<dbReference type="InterPro" id="IPR010982">
    <property type="entry name" value="Lambda_DNA-bd_dom_sf"/>
</dbReference>
<protein>
    <recommendedName>
        <fullName evidence="4">HTH cro/C1-type domain-containing protein</fullName>
    </recommendedName>
</protein>
<dbReference type="EMBL" id="CAJNJQ010002997">
    <property type="protein sequence ID" value="CAE7190107.1"/>
    <property type="molecule type" value="Genomic_DNA"/>
</dbReference>
<evidence type="ECO:0000313" key="1">
    <source>
        <dbReference type="EMBL" id="CAE6535394.1"/>
    </source>
</evidence>
<dbReference type="Proteomes" id="UP000663827">
    <property type="component" value="Unassembled WGS sequence"/>
</dbReference>
<comment type="caution">
    <text evidence="2">The sequence shown here is derived from an EMBL/GenBank/DDBJ whole genome shotgun (WGS) entry which is preliminary data.</text>
</comment>
<evidence type="ECO:0008006" key="4">
    <source>
        <dbReference type="Google" id="ProtNLM"/>
    </source>
</evidence>
<reference evidence="2" key="1">
    <citation type="submission" date="2021-01" db="EMBL/GenBank/DDBJ databases">
        <authorList>
            <person name="Kaushik A."/>
        </authorList>
    </citation>
    <scope>NUCLEOTIDE SEQUENCE</scope>
    <source>
        <strain evidence="2">AG5</strain>
        <strain evidence="1">Type strain: AG8-Rh-89/</strain>
    </source>
</reference>
<name>A0A8H3E6P6_9AGAM</name>
<sequence>MSDHACSHLVEAMNKKGWDYQRVASELNVPVEQVEAWFTGKEKPDPVQFNAILGVLKISDEPPHDPAHLPAGK</sequence>
<dbReference type="Proteomes" id="UP000663850">
    <property type="component" value="Unassembled WGS sequence"/>
</dbReference>
<dbReference type="GO" id="GO:0003677">
    <property type="term" value="F:DNA binding"/>
    <property type="evidence" value="ECO:0007669"/>
    <property type="project" value="InterPro"/>
</dbReference>
<evidence type="ECO:0000313" key="3">
    <source>
        <dbReference type="Proteomes" id="UP000663827"/>
    </source>
</evidence>